<comment type="similarity">
    <text evidence="2 8">Belongs to the class-III pyridoxal-phosphate-dependent aminotransferase family.</text>
</comment>
<dbReference type="Gene3D" id="3.90.1150.10">
    <property type="entry name" value="Aspartate Aminotransferase, domain 1"/>
    <property type="match status" value="1"/>
</dbReference>
<evidence type="ECO:0000256" key="7">
    <source>
        <dbReference type="ARBA" id="ARBA00022898"/>
    </source>
</evidence>
<dbReference type="InterPro" id="IPR015421">
    <property type="entry name" value="PyrdxlP-dep_Trfase_major"/>
</dbReference>
<reference evidence="10" key="1">
    <citation type="journal article" date="2023" name="Int. J. Syst. Evol. Microbiol.">
        <title>Mesoterricola silvestris gen. nov., sp. nov., Mesoterricola sediminis sp. nov., Geothrix oryzae sp. nov., Geothrix edaphica sp. nov., Geothrix rubra sp. nov., and Geothrix limicola sp. nov., six novel members of Acidobacteriota isolated from soils.</title>
        <authorList>
            <person name="Itoh H."/>
            <person name="Sugisawa Y."/>
            <person name="Mise K."/>
            <person name="Xu Z."/>
            <person name="Kuniyasu M."/>
            <person name="Ushijima N."/>
            <person name="Kawano K."/>
            <person name="Kobayashi E."/>
            <person name="Shiratori Y."/>
            <person name="Masuda Y."/>
            <person name="Senoo K."/>
        </authorList>
    </citation>
    <scope>NUCLEOTIDE SEQUENCE [LARGE SCALE GENOMIC DNA]</scope>
    <source>
        <strain evidence="10">W79</strain>
    </source>
</reference>
<evidence type="ECO:0000313" key="9">
    <source>
        <dbReference type="EMBL" id="BDU74690.1"/>
    </source>
</evidence>
<dbReference type="EMBL" id="AP027080">
    <property type="protein sequence ID" value="BDU74690.1"/>
    <property type="molecule type" value="Genomic_DNA"/>
</dbReference>
<dbReference type="PANTHER" id="PTHR45688:SF3">
    <property type="entry name" value="ALANINE--GLYOXYLATE AMINOTRANSFERASE 2, MITOCHONDRIAL"/>
    <property type="match status" value="1"/>
</dbReference>
<dbReference type="Pfam" id="PF00202">
    <property type="entry name" value="Aminotran_3"/>
    <property type="match status" value="1"/>
</dbReference>
<dbReference type="Gene3D" id="3.40.640.10">
    <property type="entry name" value="Type I PLP-dependent aspartate aminotransferase-like (Major domain)"/>
    <property type="match status" value="1"/>
</dbReference>
<dbReference type="PANTHER" id="PTHR45688">
    <property type="match status" value="1"/>
</dbReference>
<dbReference type="InterPro" id="IPR015424">
    <property type="entry name" value="PyrdxlP-dep_Trfase"/>
</dbReference>
<dbReference type="CDD" id="cd00610">
    <property type="entry name" value="OAT_like"/>
    <property type="match status" value="1"/>
</dbReference>
<dbReference type="InterPro" id="IPR015422">
    <property type="entry name" value="PyrdxlP-dep_Trfase_small"/>
</dbReference>
<dbReference type="Proteomes" id="UP001238179">
    <property type="component" value="Chromosome"/>
</dbReference>
<dbReference type="GO" id="GO:0008453">
    <property type="term" value="F:alanine-glyoxylate transaminase activity"/>
    <property type="evidence" value="ECO:0007669"/>
    <property type="project" value="UniProtKB-EC"/>
</dbReference>
<keyword evidence="7 8" id="KW-0663">Pyridoxal phosphate</keyword>
<comment type="subunit">
    <text evidence="3">Homotetramer.</text>
</comment>
<evidence type="ECO:0000256" key="2">
    <source>
        <dbReference type="ARBA" id="ARBA00008954"/>
    </source>
</evidence>
<dbReference type="EC" id="2.6.1.44" evidence="4"/>
<dbReference type="InterPro" id="IPR005814">
    <property type="entry name" value="Aminotrans_3"/>
</dbReference>
<comment type="cofactor">
    <cofactor evidence="1">
        <name>pyridoxal 5'-phosphate</name>
        <dbReference type="ChEBI" id="CHEBI:597326"/>
    </cofactor>
</comment>
<gene>
    <name evidence="9" type="ORF">METEAL_38640</name>
</gene>
<sequence length="445" mass="47780">MVLSPLILPHMDDPSAFMVREKHMKFIPAAVATYYDEPLVPLAGKGSRLVDLDGKTYLDFFGGILTVALGHAHDRVTKAVIAQLQRLSHASTFYPTIPMVELAEKLIASAPGQLKKVFFTVSGSEADEMAVTLAQAHTGNLEVITLRHSYAGRTVMAQALDGLSSHRAVQSQIGAVKHAPAPYCYRCPLRLDPKSCGTACARDLKELVETTTTGRLAGMLVEPILGAGGCIPPPPDYFAIAAEIVRKHGGVMIADEVQTGFGRTGKMWGAQHFGLEPEIMTLGKGIANGLPMAATLCTEWIADSFTSRTISTFGGNPLACAAAGAVLDEIKEQDLVANSAERGKELRESLVRIQRQFPRMIGDVRGVGLMLGMELVRDETTMNRTPATEAVSQLMEETRRRGLLIGKGGLHGNIIRIAPPLNVSAEEIEEGARILMKSFSAIQGG</sequence>
<evidence type="ECO:0000256" key="3">
    <source>
        <dbReference type="ARBA" id="ARBA00011881"/>
    </source>
</evidence>
<evidence type="ECO:0000256" key="4">
    <source>
        <dbReference type="ARBA" id="ARBA00013049"/>
    </source>
</evidence>
<dbReference type="FunFam" id="3.40.640.10:FF:000004">
    <property type="entry name" value="Acetylornithine aminotransferase"/>
    <property type="match status" value="1"/>
</dbReference>
<keyword evidence="10" id="KW-1185">Reference proteome</keyword>
<name>A0AA48KB39_9BACT</name>
<accession>A0AA48KB39</accession>
<dbReference type="GO" id="GO:0030170">
    <property type="term" value="F:pyridoxal phosphate binding"/>
    <property type="evidence" value="ECO:0007669"/>
    <property type="project" value="InterPro"/>
</dbReference>
<evidence type="ECO:0000256" key="6">
    <source>
        <dbReference type="ARBA" id="ARBA00022679"/>
    </source>
</evidence>
<evidence type="ECO:0000256" key="5">
    <source>
        <dbReference type="ARBA" id="ARBA00022576"/>
    </source>
</evidence>
<proteinExistence type="inferred from homology"/>
<evidence type="ECO:0000256" key="8">
    <source>
        <dbReference type="RuleBase" id="RU003560"/>
    </source>
</evidence>
<keyword evidence="5 9" id="KW-0032">Aminotransferase</keyword>
<dbReference type="KEGG" id="msil:METEAL_38640"/>
<dbReference type="PIRSF" id="PIRSF000521">
    <property type="entry name" value="Transaminase_4ab_Lys_Orn"/>
    <property type="match status" value="1"/>
</dbReference>
<dbReference type="SUPFAM" id="SSF53383">
    <property type="entry name" value="PLP-dependent transferases"/>
    <property type="match status" value="1"/>
</dbReference>
<dbReference type="AlphaFoldDB" id="A0AA48KB39"/>
<organism evidence="9 10">
    <name type="scientific">Mesoterricola silvestris</name>
    <dbReference type="NCBI Taxonomy" id="2927979"/>
    <lineage>
        <taxon>Bacteria</taxon>
        <taxon>Pseudomonadati</taxon>
        <taxon>Acidobacteriota</taxon>
        <taxon>Holophagae</taxon>
        <taxon>Holophagales</taxon>
        <taxon>Holophagaceae</taxon>
        <taxon>Mesoterricola</taxon>
    </lineage>
</organism>
<protein>
    <recommendedName>
        <fullName evidence="4">alanine--glyoxylate transaminase</fullName>
        <ecNumber evidence="4">2.6.1.44</ecNumber>
    </recommendedName>
</protein>
<evidence type="ECO:0000313" key="10">
    <source>
        <dbReference type="Proteomes" id="UP001238179"/>
    </source>
</evidence>
<evidence type="ECO:0000256" key="1">
    <source>
        <dbReference type="ARBA" id="ARBA00001933"/>
    </source>
</evidence>
<keyword evidence="6" id="KW-0808">Transferase</keyword>